<comment type="caution">
    <text evidence="1">The sequence shown here is derived from an EMBL/GenBank/DDBJ whole genome shotgun (WGS) entry which is preliminary data.</text>
</comment>
<keyword evidence="1" id="KW-0418">Kinase</keyword>
<accession>A0A081NT15</accession>
<keyword evidence="2" id="KW-1185">Reference proteome</keyword>
<organism evidence="1 2">
    <name type="scientific">Paenibacillus tyrfis</name>
    <dbReference type="NCBI Taxonomy" id="1501230"/>
    <lineage>
        <taxon>Bacteria</taxon>
        <taxon>Bacillati</taxon>
        <taxon>Bacillota</taxon>
        <taxon>Bacilli</taxon>
        <taxon>Bacillales</taxon>
        <taxon>Paenibacillaceae</taxon>
        <taxon>Paenibacillus</taxon>
    </lineage>
</organism>
<dbReference type="SUPFAM" id="SSF109604">
    <property type="entry name" value="HD-domain/PDEase-like"/>
    <property type="match status" value="1"/>
</dbReference>
<dbReference type="Gene3D" id="1.10.3210.10">
    <property type="entry name" value="Hypothetical protein af1432"/>
    <property type="match status" value="1"/>
</dbReference>
<dbReference type="RefSeq" id="WP_036694003.1">
    <property type="nucleotide sequence ID" value="NZ_JNVM01000075.1"/>
</dbReference>
<dbReference type="EMBL" id="JNVM01000075">
    <property type="protein sequence ID" value="KEQ21588.1"/>
    <property type="molecule type" value="Genomic_DNA"/>
</dbReference>
<dbReference type="eggNOG" id="COG0317">
    <property type="taxonomic scope" value="Bacteria"/>
</dbReference>
<protein>
    <submittedName>
        <fullName evidence="1">GTP pyrophosphokinase</fullName>
    </submittedName>
</protein>
<dbReference type="OrthoDB" id="9802385at2"/>
<dbReference type="GO" id="GO:0016301">
    <property type="term" value="F:kinase activity"/>
    <property type="evidence" value="ECO:0007669"/>
    <property type="project" value="UniProtKB-KW"/>
</dbReference>
<sequence length="142" mass="16637">MSDLTKAILIATAAHQDQLDKGNQPYILHPLRLMLKAPDNDSRIVAVLHDVIEDTDVTIESLRQEGFAERLLEALDCLTRRDNETYEEFLQRIKPNSLARYVKLLDLEDNRDVRRIKNLSEEDFERLQRYEKAVKYLLTRSP</sequence>
<dbReference type="AlphaFoldDB" id="A0A081NT15"/>
<evidence type="ECO:0000313" key="1">
    <source>
        <dbReference type="EMBL" id="KEQ21588.1"/>
    </source>
</evidence>
<proteinExistence type="predicted"/>
<reference evidence="1 2" key="1">
    <citation type="submission" date="2014-06" db="EMBL/GenBank/DDBJ databases">
        <title>Draft genome sequence of Paenibacillus sp. MSt1.</title>
        <authorList>
            <person name="Aw Y.K."/>
            <person name="Ong K.S."/>
            <person name="Gan H.M."/>
            <person name="Lee S.M."/>
        </authorList>
    </citation>
    <scope>NUCLEOTIDE SEQUENCE [LARGE SCALE GENOMIC DNA]</scope>
    <source>
        <strain evidence="1 2">MSt1</strain>
    </source>
</reference>
<evidence type="ECO:0000313" key="2">
    <source>
        <dbReference type="Proteomes" id="UP000028123"/>
    </source>
</evidence>
<keyword evidence="1" id="KW-0808">Transferase</keyword>
<gene>
    <name evidence="1" type="ORF">ET33_35310</name>
</gene>
<dbReference type="Proteomes" id="UP000028123">
    <property type="component" value="Unassembled WGS sequence"/>
</dbReference>
<name>A0A081NT15_9BACL</name>